<dbReference type="PANTHER" id="PTHR37781:SF1">
    <property type="entry name" value="ADR380WP"/>
    <property type="match status" value="1"/>
</dbReference>
<dbReference type="GO" id="GO:0005675">
    <property type="term" value="C:transcription factor TFIIH holo complex"/>
    <property type="evidence" value="ECO:0007669"/>
    <property type="project" value="TreeGrafter"/>
</dbReference>
<gene>
    <name evidence="2" type="ORF">EJ06DRAFT_555462</name>
</gene>
<dbReference type="OrthoDB" id="5420410at2759"/>
<dbReference type="InterPro" id="IPR031349">
    <property type="entry name" value="Tfb6"/>
</dbReference>
<evidence type="ECO:0000256" key="1">
    <source>
        <dbReference type="SAM" id="MobiDB-lite"/>
    </source>
</evidence>
<dbReference type="AlphaFoldDB" id="A0A6G1I129"/>
<dbReference type="Pfam" id="PF17110">
    <property type="entry name" value="TFB6"/>
    <property type="match status" value="1"/>
</dbReference>
<accession>A0A6G1I129</accession>
<feature type="region of interest" description="Disordered" evidence="1">
    <location>
        <begin position="1"/>
        <end position="48"/>
    </location>
</feature>
<organism evidence="2 3">
    <name type="scientific">Trichodelitschia bisporula</name>
    <dbReference type="NCBI Taxonomy" id="703511"/>
    <lineage>
        <taxon>Eukaryota</taxon>
        <taxon>Fungi</taxon>
        <taxon>Dikarya</taxon>
        <taxon>Ascomycota</taxon>
        <taxon>Pezizomycotina</taxon>
        <taxon>Dothideomycetes</taxon>
        <taxon>Dothideomycetes incertae sedis</taxon>
        <taxon>Phaeotrichales</taxon>
        <taxon>Phaeotrichaceae</taxon>
        <taxon>Trichodelitschia</taxon>
    </lineage>
</organism>
<dbReference type="EMBL" id="ML996692">
    <property type="protein sequence ID" value="KAF2401826.1"/>
    <property type="molecule type" value="Genomic_DNA"/>
</dbReference>
<protein>
    <submittedName>
        <fullName evidence="2">Uncharacterized protein</fullName>
    </submittedName>
</protein>
<keyword evidence="3" id="KW-1185">Reference proteome</keyword>
<dbReference type="Proteomes" id="UP000799640">
    <property type="component" value="Unassembled WGS sequence"/>
</dbReference>
<evidence type="ECO:0000313" key="3">
    <source>
        <dbReference type="Proteomes" id="UP000799640"/>
    </source>
</evidence>
<proteinExistence type="predicted"/>
<reference evidence="2" key="1">
    <citation type="journal article" date="2020" name="Stud. Mycol.">
        <title>101 Dothideomycetes genomes: a test case for predicting lifestyles and emergence of pathogens.</title>
        <authorList>
            <person name="Haridas S."/>
            <person name="Albert R."/>
            <person name="Binder M."/>
            <person name="Bloem J."/>
            <person name="Labutti K."/>
            <person name="Salamov A."/>
            <person name="Andreopoulos B."/>
            <person name="Baker S."/>
            <person name="Barry K."/>
            <person name="Bills G."/>
            <person name="Bluhm B."/>
            <person name="Cannon C."/>
            <person name="Castanera R."/>
            <person name="Culley D."/>
            <person name="Daum C."/>
            <person name="Ezra D."/>
            <person name="Gonzalez J."/>
            <person name="Henrissat B."/>
            <person name="Kuo A."/>
            <person name="Liang C."/>
            <person name="Lipzen A."/>
            <person name="Lutzoni F."/>
            <person name="Magnuson J."/>
            <person name="Mondo S."/>
            <person name="Nolan M."/>
            <person name="Ohm R."/>
            <person name="Pangilinan J."/>
            <person name="Park H.-J."/>
            <person name="Ramirez L."/>
            <person name="Alfaro M."/>
            <person name="Sun H."/>
            <person name="Tritt A."/>
            <person name="Yoshinaga Y."/>
            <person name="Zwiers L.-H."/>
            <person name="Turgeon B."/>
            <person name="Goodwin S."/>
            <person name="Spatafora J."/>
            <person name="Crous P."/>
            <person name="Grigoriev I."/>
        </authorList>
    </citation>
    <scope>NUCLEOTIDE SEQUENCE</scope>
    <source>
        <strain evidence="2">CBS 262.69</strain>
    </source>
</reference>
<sequence length="262" mass="29194">MDSSSPPQVFAPNPSVLSPPLSEASLSGAPPQLPAHPRQHPLKPGSTKESTFIRFLDQDLLKIQRRYALRDEAELRARQGSHQVQGFKNFPEAAKEIEKAVDLLWLSGTPSLQVPYLLTIASLVVQFLPGFTPAPKTTLKLLDKLDLVFASLLRGRHAETDEELPSCQDGRAVSGTEKVRIKSLVEQTRRCIMETLSKADEVEDEEEEEVWNETVDEMDTNEPEISEEDMERELRIGQVYERTLSELGDVLGGIPIGIITDP</sequence>
<evidence type="ECO:0000313" key="2">
    <source>
        <dbReference type="EMBL" id="KAF2401826.1"/>
    </source>
</evidence>
<name>A0A6G1I129_9PEZI</name>
<dbReference type="PANTHER" id="PTHR37781">
    <property type="entry name" value="TFIIH COMPLEX SUBUNIT"/>
    <property type="match status" value="1"/>
</dbReference>